<evidence type="ECO:0000256" key="2">
    <source>
        <dbReference type="SAM" id="MobiDB-lite"/>
    </source>
</evidence>
<organism evidence="4">
    <name type="scientific">mine drainage metagenome</name>
    <dbReference type="NCBI Taxonomy" id="410659"/>
    <lineage>
        <taxon>unclassified sequences</taxon>
        <taxon>metagenomes</taxon>
        <taxon>ecological metagenomes</taxon>
    </lineage>
</organism>
<comment type="caution">
    <text evidence="4">The sequence shown here is derived from an EMBL/GenBank/DDBJ whole genome shotgun (WGS) entry which is preliminary data.</text>
</comment>
<keyword evidence="1" id="KW-0238">DNA-binding</keyword>
<dbReference type="NCBIfam" id="NF040570">
    <property type="entry name" value="guided_TnpB"/>
    <property type="match status" value="1"/>
</dbReference>
<dbReference type="AlphaFoldDB" id="T1CC74"/>
<feature type="domain" description="Cas12f1-like TNB" evidence="3">
    <location>
        <begin position="19"/>
        <end position="86"/>
    </location>
</feature>
<feature type="region of interest" description="Disordered" evidence="2">
    <location>
        <begin position="91"/>
        <end position="130"/>
    </location>
</feature>
<evidence type="ECO:0000256" key="1">
    <source>
        <dbReference type="ARBA" id="ARBA00023125"/>
    </source>
</evidence>
<dbReference type="InterPro" id="IPR010095">
    <property type="entry name" value="Cas12f1-like_TNB"/>
</dbReference>
<dbReference type="Pfam" id="PF07282">
    <property type="entry name" value="Cas12f1-like_TNB"/>
    <property type="match status" value="1"/>
</dbReference>
<reference evidence="4" key="2">
    <citation type="journal article" date="2014" name="ISME J.">
        <title>Microbial stratification in low pH oxic and suboxic macroscopic growths along an acid mine drainage.</title>
        <authorList>
            <person name="Mendez-Garcia C."/>
            <person name="Mesa V."/>
            <person name="Sprenger R.R."/>
            <person name="Richter M."/>
            <person name="Diez M.S."/>
            <person name="Solano J."/>
            <person name="Bargiela R."/>
            <person name="Golyshina O.V."/>
            <person name="Manteca A."/>
            <person name="Ramos J.L."/>
            <person name="Gallego J.R."/>
            <person name="Llorente I."/>
            <person name="Martins Dos Santos V.A."/>
            <person name="Jensen O.N."/>
            <person name="Pelaez A.I."/>
            <person name="Sanchez J."/>
            <person name="Ferrer M."/>
        </authorList>
    </citation>
    <scope>NUCLEOTIDE SEQUENCE</scope>
</reference>
<sequence>VKGMMKNHSLARHISDASWGEFTRQLEYKTKWYGSSLVKAGRFYPSSKTCSQCQTVKAKLSLELRTYHCETCGLTLDRDLNAAINLARQGLAGTDSVTGREGEVRPSQQTLAGEAHPGEASTETPPEVGA</sequence>
<protein>
    <submittedName>
        <fullName evidence="4">IS605 OrfB family transposase</fullName>
    </submittedName>
</protein>
<proteinExistence type="predicted"/>
<name>T1CC74_9ZZZZ</name>
<feature type="non-terminal residue" evidence="4">
    <location>
        <position position="1"/>
    </location>
</feature>
<dbReference type="GO" id="GO:0003677">
    <property type="term" value="F:DNA binding"/>
    <property type="evidence" value="ECO:0007669"/>
    <property type="project" value="UniProtKB-KW"/>
</dbReference>
<accession>T1CC74</accession>
<evidence type="ECO:0000313" key="4">
    <source>
        <dbReference type="EMBL" id="EQD64245.1"/>
    </source>
</evidence>
<evidence type="ECO:0000259" key="3">
    <source>
        <dbReference type="Pfam" id="PF07282"/>
    </source>
</evidence>
<reference evidence="4" key="1">
    <citation type="submission" date="2013-08" db="EMBL/GenBank/DDBJ databases">
        <authorList>
            <person name="Mendez C."/>
            <person name="Richter M."/>
            <person name="Ferrer M."/>
            <person name="Sanchez J."/>
        </authorList>
    </citation>
    <scope>NUCLEOTIDE SEQUENCE</scope>
</reference>
<gene>
    <name evidence="4" type="ORF">B1B_06644</name>
</gene>
<dbReference type="EMBL" id="AUZY01004211">
    <property type="protein sequence ID" value="EQD64245.1"/>
    <property type="molecule type" value="Genomic_DNA"/>
</dbReference>